<evidence type="ECO:0000313" key="8">
    <source>
        <dbReference type="Proteomes" id="UP000015453"/>
    </source>
</evidence>
<dbReference type="AlphaFoldDB" id="S8E9L5"/>
<comment type="subcellular location">
    <subcellularLocation>
        <location evidence="1 4">Nucleus</location>
    </subcellularLocation>
</comment>
<evidence type="ECO:0000259" key="6">
    <source>
        <dbReference type="Pfam" id="PF16135"/>
    </source>
</evidence>
<accession>S8E9L5</accession>
<proteinExistence type="inferred from homology"/>
<dbReference type="InterPro" id="IPR031307">
    <property type="entry name" value="Ninja_fam"/>
</dbReference>
<comment type="similarity">
    <text evidence="2 4">Belongs to the Ninja family.</text>
</comment>
<dbReference type="GO" id="GO:0045892">
    <property type="term" value="P:negative regulation of DNA-templated transcription"/>
    <property type="evidence" value="ECO:0007669"/>
    <property type="project" value="TreeGrafter"/>
</dbReference>
<evidence type="ECO:0000256" key="2">
    <source>
        <dbReference type="ARBA" id="ARBA00006081"/>
    </source>
</evidence>
<dbReference type="OrthoDB" id="667358at2759"/>
<keyword evidence="8" id="KW-1185">Reference proteome</keyword>
<dbReference type="Proteomes" id="UP000015453">
    <property type="component" value="Unassembled WGS sequence"/>
</dbReference>
<feature type="region of interest" description="Disordered" evidence="5">
    <location>
        <begin position="1"/>
        <end position="21"/>
    </location>
</feature>
<dbReference type="PANTHER" id="PTHR31413:SF31">
    <property type="entry name" value="NINJA-FAMILY PROTEIN AFP3"/>
    <property type="match status" value="1"/>
</dbReference>
<feature type="domain" description="Tify" evidence="6">
    <location>
        <begin position="38"/>
        <end position="71"/>
    </location>
</feature>
<evidence type="ECO:0000256" key="5">
    <source>
        <dbReference type="SAM" id="MobiDB-lite"/>
    </source>
</evidence>
<reference evidence="7 8" key="1">
    <citation type="journal article" date="2013" name="BMC Genomics">
        <title>The miniature genome of a carnivorous plant Genlisea aurea contains a low number of genes and short non-coding sequences.</title>
        <authorList>
            <person name="Leushkin E.V."/>
            <person name="Sutormin R.A."/>
            <person name="Nabieva E.R."/>
            <person name="Penin A.A."/>
            <person name="Kondrashov A.S."/>
            <person name="Logacheva M.D."/>
        </authorList>
    </citation>
    <scope>NUCLEOTIDE SEQUENCE [LARGE SCALE GENOMIC DNA]</scope>
</reference>
<evidence type="ECO:0000256" key="4">
    <source>
        <dbReference type="RuleBase" id="RU369029"/>
    </source>
</evidence>
<comment type="function">
    <text evidence="4">Acts as a negative regulator of abscisic acid (ABA) response.</text>
</comment>
<evidence type="ECO:0000256" key="1">
    <source>
        <dbReference type="ARBA" id="ARBA00004123"/>
    </source>
</evidence>
<dbReference type="EMBL" id="AUSU01000786">
    <property type="protein sequence ID" value="EPS72568.1"/>
    <property type="molecule type" value="Genomic_DNA"/>
</dbReference>
<comment type="caution">
    <text evidence="7">The sequence shown here is derived from an EMBL/GenBank/DDBJ whole genome shotgun (WGS) entry which is preliminary data.</text>
</comment>
<organism evidence="7 8">
    <name type="scientific">Genlisea aurea</name>
    <dbReference type="NCBI Taxonomy" id="192259"/>
    <lineage>
        <taxon>Eukaryota</taxon>
        <taxon>Viridiplantae</taxon>
        <taxon>Streptophyta</taxon>
        <taxon>Embryophyta</taxon>
        <taxon>Tracheophyta</taxon>
        <taxon>Spermatophyta</taxon>
        <taxon>Magnoliopsida</taxon>
        <taxon>eudicotyledons</taxon>
        <taxon>Gunneridae</taxon>
        <taxon>Pentapetalae</taxon>
        <taxon>asterids</taxon>
        <taxon>lamiids</taxon>
        <taxon>Lamiales</taxon>
        <taxon>Lentibulariaceae</taxon>
        <taxon>Genlisea</taxon>
    </lineage>
</organism>
<name>S8E9L5_9LAMI</name>
<dbReference type="GO" id="GO:0005634">
    <property type="term" value="C:nucleus"/>
    <property type="evidence" value="ECO:0007669"/>
    <property type="project" value="UniProtKB-SubCell"/>
</dbReference>
<sequence length="77" mass="8571">EEPNKLFPEMPFVSTKGGEGSSKVEGFLYRYKKGEEVRILCVCHGQFLSPAEFVKHGGGADVEHPLKHIVVNPFPLM</sequence>
<dbReference type="InterPro" id="IPR032308">
    <property type="entry name" value="TDBD"/>
</dbReference>
<dbReference type="PANTHER" id="PTHR31413">
    <property type="entry name" value="AFP HOMOLOG 2"/>
    <property type="match status" value="1"/>
</dbReference>
<dbReference type="GO" id="GO:0007165">
    <property type="term" value="P:signal transduction"/>
    <property type="evidence" value="ECO:0007669"/>
    <property type="project" value="InterPro"/>
</dbReference>
<evidence type="ECO:0000256" key="3">
    <source>
        <dbReference type="ARBA" id="ARBA00023242"/>
    </source>
</evidence>
<gene>
    <name evidence="7" type="ORF">M569_02189</name>
</gene>
<evidence type="ECO:0000313" key="7">
    <source>
        <dbReference type="EMBL" id="EPS72568.1"/>
    </source>
</evidence>
<keyword evidence="3 4" id="KW-0539">Nucleus</keyword>
<protein>
    <recommendedName>
        <fullName evidence="4">Ninja-family protein</fullName>
    </recommendedName>
    <alternativeName>
        <fullName evidence="4">ABI-binding protein</fullName>
    </alternativeName>
</protein>
<dbReference type="Pfam" id="PF16135">
    <property type="entry name" value="TDBD"/>
    <property type="match status" value="1"/>
</dbReference>
<feature type="non-terminal residue" evidence="7">
    <location>
        <position position="1"/>
    </location>
</feature>